<dbReference type="EMBL" id="VXAH01000126">
    <property type="protein sequence ID" value="NXK35191.1"/>
    <property type="molecule type" value="Genomic_DNA"/>
</dbReference>
<evidence type="ECO:0000259" key="4">
    <source>
        <dbReference type="PROSITE" id="PS51457"/>
    </source>
</evidence>
<feature type="region of interest" description="Disordered" evidence="3">
    <location>
        <begin position="246"/>
        <end position="304"/>
    </location>
</feature>
<evidence type="ECO:0000313" key="5">
    <source>
        <dbReference type="EMBL" id="NXK35191.1"/>
    </source>
</evidence>
<reference evidence="5 6" key="1">
    <citation type="submission" date="2019-09" db="EMBL/GenBank/DDBJ databases">
        <title>Bird 10,000 Genomes (B10K) Project - Family phase.</title>
        <authorList>
            <person name="Zhang G."/>
        </authorList>
    </citation>
    <scope>NUCLEOTIDE SEQUENCE [LARGE SCALE GENOMIC DNA]</scope>
    <source>
        <strain evidence="5">B10K-DU-007-02</strain>
        <tissue evidence="5">Mixed tissue sample</tissue>
    </source>
</reference>
<gene>
    <name evidence="5" type="primary">Bend2</name>
    <name evidence="5" type="ORF">PIPCHL_R09940</name>
</gene>
<dbReference type="SMART" id="SM01025">
    <property type="entry name" value="BEN"/>
    <property type="match status" value="2"/>
</dbReference>
<dbReference type="GO" id="GO:0003677">
    <property type="term" value="F:DNA binding"/>
    <property type="evidence" value="ECO:0007669"/>
    <property type="project" value="InterPro"/>
</dbReference>
<proteinExistence type="predicted"/>
<dbReference type="Pfam" id="PF10523">
    <property type="entry name" value="BEN"/>
    <property type="match status" value="2"/>
</dbReference>
<feature type="compositionally biased region" description="Polar residues" evidence="3">
    <location>
        <begin position="276"/>
        <end position="292"/>
    </location>
</feature>
<feature type="non-terminal residue" evidence="5">
    <location>
        <position position="438"/>
    </location>
</feature>
<feature type="domain" description="BEN" evidence="4">
    <location>
        <begin position="333"/>
        <end position="431"/>
    </location>
</feature>
<feature type="domain" description="BEN" evidence="4">
    <location>
        <begin position="149"/>
        <end position="248"/>
    </location>
</feature>
<dbReference type="PANTHER" id="PTHR47305:SF1">
    <property type="entry name" value="BEN DOMAIN-CONTAINING PROTEIN"/>
    <property type="match status" value="1"/>
</dbReference>
<organism evidence="5 6">
    <name type="scientific">Piprites chloris</name>
    <name type="common">Wing-barred manakin</name>
    <dbReference type="NCBI Taxonomy" id="114369"/>
    <lineage>
        <taxon>Eukaryota</taxon>
        <taxon>Metazoa</taxon>
        <taxon>Chordata</taxon>
        <taxon>Craniata</taxon>
        <taxon>Vertebrata</taxon>
        <taxon>Euteleostomi</taxon>
        <taxon>Archelosauria</taxon>
        <taxon>Archosauria</taxon>
        <taxon>Dinosauria</taxon>
        <taxon>Saurischia</taxon>
        <taxon>Theropoda</taxon>
        <taxon>Coelurosauria</taxon>
        <taxon>Aves</taxon>
        <taxon>Neognathae</taxon>
        <taxon>Neoaves</taxon>
        <taxon>Telluraves</taxon>
        <taxon>Australaves</taxon>
        <taxon>Passeriformes</taxon>
        <taxon>Pipridae</taxon>
        <taxon>Piprites</taxon>
    </lineage>
</organism>
<name>A0A7L0ISC7_PIPCL</name>
<dbReference type="Proteomes" id="UP000520962">
    <property type="component" value="Unassembled WGS sequence"/>
</dbReference>
<evidence type="ECO:0000313" key="6">
    <source>
        <dbReference type="Proteomes" id="UP000520962"/>
    </source>
</evidence>
<evidence type="ECO:0000256" key="1">
    <source>
        <dbReference type="ARBA" id="ARBA00004123"/>
    </source>
</evidence>
<keyword evidence="2" id="KW-0539">Nucleus</keyword>
<dbReference type="PROSITE" id="PS51457">
    <property type="entry name" value="BEN"/>
    <property type="match status" value="2"/>
</dbReference>
<dbReference type="GO" id="GO:0005634">
    <property type="term" value="C:nucleus"/>
    <property type="evidence" value="ECO:0007669"/>
    <property type="project" value="UniProtKB-SubCell"/>
</dbReference>
<dbReference type="PANTHER" id="PTHR47305">
    <property type="entry name" value="BEN DOMAIN-CONTAINING PROTEIN 2"/>
    <property type="match status" value="1"/>
</dbReference>
<evidence type="ECO:0000256" key="2">
    <source>
        <dbReference type="ARBA" id="ARBA00023242"/>
    </source>
</evidence>
<feature type="compositionally biased region" description="Basic and acidic residues" evidence="3">
    <location>
        <begin position="256"/>
        <end position="266"/>
    </location>
</feature>
<dbReference type="AlphaFoldDB" id="A0A7L0ISC7"/>
<evidence type="ECO:0000256" key="3">
    <source>
        <dbReference type="SAM" id="MobiDB-lite"/>
    </source>
</evidence>
<comment type="subcellular location">
    <subcellularLocation>
        <location evidence="1">Nucleus</location>
    </subcellularLocation>
</comment>
<dbReference type="InterPro" id="IPR018379">
    <property type="entry name" value="BEN_domain"/>
</dbReference>
<sequence length="438" mass="48778">QAMYDAIQKLDKKFDMLHRKVSEMQHTRVKPLLLKPGRHSPIVRVPLQNGHAQVNSTVKHAQQSFQFESQQPVGRQSPPLPTIVSTHSLHSSYTATNEMPDLSPQSNLAPSIVESTVNVASSPVASSTMPAPSEPMFFCFTKEFVGDPVRNVKVLGNDLVKARQKTKPKYAARYLVRVLFPKKTLLCSIMGASARGRRTLDPNKIAAIREFLATNFPTYDLSEHGKDWKTCITNVNAMIRCLRSETKTNSGSSLKETAEGKKKVADAPDTSHCVDLSNNEGRGGNSQNSQKMTSSTTDTSRNSRLEKFPEAFHTSSARKQQSLEPMEPLGSPWRNVQLPFSVIYVAKGKTRPELSARYLIRHMFTEDVLVKSNVYGSLDRGMSPLDSNKINALRDFLQENFPSFDLNESGFDWKACVAAINSTIRSLRHELKKATVGI</sequence>
<protein>
    <submittedName>
        <fullName evidence="5">BEND2 protein</fullName>
    </submittedName>
</protein>
<accession>A0A7L0ISC7</accession>
<feature type="non-terminal residue" evidence="5">
    <location>
        <position position="1"/>
    </location>
</feature>
<comment type="caution">
    <text evidence="5">The sequence shown here is derived from an EMBL/GenBank/DDBJ whole genome shotgun (WGS) entry which is preliminary data.</text>
</comment>
<keyword evidence="6" id="KW-1185">Reference proteome</keyword>